<dbReference type="AlphaFoldDB" id="A0A922MRI1"/>
<feature type="compositionally biased region" description="Basic and acidic residues" evidence="3">
    <location>
        <begin position="750"/>
        <end position="794"/>
    </location>
</feature>
<feature type="compositionally biased region" description="Basic and acidic residues" evidence="3">
    <location>
        <begin position="336"/>
        <end position="348"/>
    </location>
</feature>
<gene>
    <name evidence="5" type="ORF">HF086_005535</name>
</gene>
<evidence type="ECO:0000313" key="5">
    <source>
        <dbReference type="EMBL" id="KAH9642205.1"/>
    </source>
</evidence>
<feature type="compositionally biased region" description="Basic and acidic residues" evidence="3">
    <location>
        <begin position="667"/>
        <end position="697"/>
    </location>
</feature>
<evidence type="ECO:0000256" key="3">
    <source>
        <dbReference type="SAM" id="MobiDB-lite"/>
    </source>
</evidence>
<dbReference type="Pfam" id="PF09750">
    <property type="entry name" value="DRY_EERY"/>
    <property type="match status" value="1"/>
</dbReference>
<sequence length="872" mass="100005">MSEESVVNVKHRMLELFSEMDEADIETIEQWICQQSYRRDLDRLKALKSSQKTLVKIANSIKKIVPFEAEMPSEIIKPPTVGDQADCNETNTCHVDEFLYDDNEVDKLVKKGKLKKYYCTNCNHRDVKELIYISHSMSCQALQYIFKVLLPSDLEEKQILDVGSRLGAVLYGAYYLSNAGTIIGVEMNEECCDIQRRMIEQYTMDTNRIRVVHSDVMERSDLKAEPTQFLQLHGRPCKIHLDPAIAAAGEGPAIMMPWQGDTNNMIDRFDVRAHLDYIPEVRYPEIPPEELSPEERQCNYERYRILAQNVFLGISEDKFLQQLAIEEQFGVTIEEKEHQKEKLHEKKGTGAAIGYNYNDPGAQPSGSNGPDTKKVEQKDSDDDSDLEIIDVDLSIDVNKMEASQAHELNGVGPQFGMAGCDLFSFLTGDADDAEHQKQLLREEKEKAMFSGRKSRRERRAHRCESACYGVIILILQRQEACYKGGRRHQAVVVDQLAQEDPTHVQDRFRDPGRAQGHARGRVRGPVPSLAHPDPAPLPQGQGPAPTALTDELARGQGHVTVETDILEARQIKLVVMPSVITPGRCRLKGKLVLKFIIFDCSDKNAQSKPAVPRYYGRRKEDQSSSELSIDSDSSESDQDAKNKMAVGNKSNTNQNQLRLSGSSSKVIRADKRAEAERQERESRRQARRDEEMRELAIKIRRKESLSNGKKREDKSKSRSASPPARIPVWETNRDFASTSQRPRSDYSMNKPREYGENSYYSDRRRYQDQESKDDRRNDEDRSQYYSNRYDKYPSREQGQGRYDNYNRYENHSYEGRWKEDGYNTGRRRPYGHRGGYRGHGFRHNEHSSSPSQDHDRDTAEGYSKNKVKLVDY</sequence>
<feature type="compositionally biased region" description="Polar residues" evidence="3">
    <location>
        <begin position="648"/>
        <end position="665"/>
    </location>
</feature>
<dbReference type="PANTHER" id="PTHR13161">
    <property type="entry name" value="SPLICING FACTOR SUPPRESSOR OF WHITE APRICOT"/>
    <property type="match status" value="1"/>
</dbReference>
<dbReference type="InterPro" id="IPR019147">
    <property type="entry name" value="SWAP_N_domain"/>
</dbReference>
<dbReference type="Proteomes" id="UP000814243">
    <property type="component" value="Unassembled WGS sequence"/>
</dbReference>
<feature type="region of interest" description="Disordered" evidence="3">
    <location>
        <begin position="607"/>
        <end position="872"/>
    </location>
</feature>
<dbReference type="GO" id="GO:0006397">
    <property type="term" value="P:mRNA processing"/>
    <property type="evidence" value="ECO:0007669"/>
    <property type="project" value="UniProtKB-KW"/>
</dbReference>
<feature type="domain" description="Suppressor of white apricot N-terminal" evidence="4">
    <location>
        <begin position="228"/>
        <end position="361"/>
    </location>
</feature>
<reference evidence="5" key="1">
    <citation type="journal article" date="2021" name="G3 (Bethesda)">
        <title>Genome and transcriptome analysis of the beet armyworm Spodoptera exigua reveals targets for pest control. .</title>
        <authorList>
            <person name="Simon S."/>
            <person name="Breeschoten T."/>
            <person name="Jansen H.J."/>
            <person name="Dirks R.P."/>
            <person name="Schranz M.E."/>
            <person name="Ros V.I.D."/>
        </authorList>
    </citation>
    <scope>NUCLEOTIDE SEQUENCE</scope>
    <source>
        <strain evidence="5">TB_SE_WUR_2020</strain>
    </source>
</reference>
<dbReference type="Gene3D" id="3.40.50.150">
    <property type="entry name" value="Vaccinia Virus protein VP39"/>
    <property type="match status" value="1"/>
</dbReference>
<proteinExistence type="predicted"/>
<evidence type="ECO:0000259" key="4">
    <source>
        <dbReference type="SMART" id="SM01141"/>
    </source>
</evidence>
<dbReference type="SUPFAM" id="SSF53335">
    <property type="entry name" value="S-adenosyl-L-methionine-dependent methyltransferases"/>
    <property type="match status" value="1"/>
</dbReference>
<protein>
    <recommendedName>
        <fullName evidence="4">Suppressor of white apricot N-terminal domain-containing protein</fullName>
    </recommendedName>
</protein>
<feature type="region of interest" description="Disordered" evidence="3">
    <location>
        <begin position="500"/>
        <end position="547"/>
    </location>
</feature>
<feature type="compositionally biased region" description="Basic residues" evidence="3">
    <location>
        <begin position="825"/>
        <end position="841"/>
    </location>
</feature>
<feature type="compositionally biased region" description="Basic and acidic residues" evidence="3">
    <location>
        <begin position="842"/>
        <end position="859"/>
    </location>
</feature>
<dbReference type="SMART" id="SM01141">
    <property type="entry name" value="DRY_EERY"/>
    <property type="match status" value="1"/>
</dbReference>
<evidence type="ECO:0000313" key="6">
    <source>
        <dbReference type="Proteomes" id="UP000814243"/>
    </source>
</evidence>
<keyword evidence="1" id="KW-0507">mRNA processing</keyword>
<evidence type="ECO:0000256" key="2">
    <source>
        <dbReference type="ARBA" id="ARBA00023187"/>
    </source>
</evidence>
<dbReference type="InterPro" id="IPR029063">
    <property type="entry name" value="SAM-dependent_MTases_sf"/>
</dbReference>
<dbReference type="InterPro" id="IPR040397">
    <property type="entry name" value="SWAP"/>
</dbReference>
<dbReference type="EMBL" id="JACEFF010000196">
    <property type="protein sequence ID" value="KAH9642205.1"/>
    <property type="molecule type" value="Genomic_DNA"/>
</dbReference>
<organism evidence="5 6">
    <name type="scientific">Spodoptera exigua</name>
    <name type="common">Beet armyworm</name>
    <name type="synonym">Noctua fulgens</name>
    <dbReference type="NCBI Taxonomy" id="7107"/>
    <lineage>
        <taxon>Eukaryota</taxon>
        <taxon>Metazoa</taxon>
        <taxon>Ecdysozoa</taxon>
        <taxon>Arthropoda</taxon>
        <taxon>Hexapoda</taxon>
        <taxon>Insecta</taxon>
        <taxon>Pterygota</taxon>
        <taxon>Neoptera</taxon>
        <taxon>Endopterygota</taxon>
        <taxon>Lepidoptera</taxon>
        <taxon>Glossata</taxon>
        <taxon>Ditrysia</taxon>
        <taxon>Noctuoidea</taxon>
        <taxon>Noctuidae</taxon>
        <taxon>Amphipyrinae</taxon>
        <taxon>Spodoptera</taxon>
    </lineage>
</organism>
<feature type="compositionally biased region" description="Basic and acidic residues" evidence="3">
    <location>
        <begin position="804"/>
        <end position="821"/>
    </location>
</feature>
<dbReference type="PANTHER" id="PTHR13161:SF4">
    <property type="entry name" value="CLK4-ASSOCIATING SERINE_ARGININE RICH PROTEIN"/>
    <property type="match status" value="1"/>
</dbReference>
<keyword evidence="2" id="KW-0508">mRNA splicing</keyword>
<dbReference type="GO" id="GO:0008380">
    <property type="term" value="P:RNA splicing"/>
    <property type="evidence" value="ECO:0007669"/>
    <property type="project" value="UniProtKB-KW"/>
</dbReference>
<comment type="caution">
    <text evidence="5">The sequence shown here is derived from an EMBL/GenBank/DDBJ whole genome shotgun (WGS) entry which is preliminary data.</text>
</comment>
<name>A0A922MRI1_SPOEX</name>
<evidence type="ECO:0000256" key="1">
    <source>
        <dbReference type="ARBA" id="ARBA00022664"/>
    </source>
</evidence>
<feature type="compositionally biased region" description="Basic and acidic residues" evidence="3">
    <location>
        <begin position="500"/>
        <end position="512"/>
    </location>
</feature>
<feature type="region of interest" description="Disordered" evidence="3">
    <location>
        <begin position="336"/>
        <end position="383"/>
    </location>
</feature>
<accession>A0A922MRI1</accession>